<dbReference type="Proteomes" id="UP000265520">
    <property type="component" value="Unassembled WGS sequence"/>
</dbReference>
<dbReference type="EMBL" id="LXQA011018261">
    <property type="protein sequence ID" value="MCI81410.1"/>
    <property type="molecule type" value="Genomic_DNA"/>
</dbReference>
<keyword evidence="3" id="KW-1185">Reference proteome</keyword>
<reference evidence="2 3" key="1">
    <citation type="journal article" date="2018" name="Front. Plant Sci.">
        <title>Red Clover (Trifolium pratense) and Zigzag Clover (T. medium) - A Picture of Genomic Similarities and Differences.</title>
        <authorList>
            <person name="Dluhosova J."/>
            <person name="Istvanek J."/>
            <person name="Nedelnik J."/>
            <person name="Repkova J."/>
        </authorList>
    </citation>
    <scope>NUCLEOTIDE SEQUENCE [LARGE SCALE GENOMIC DNA]</scope>
    <source>
        <strain evidence="3">cv. 10/8</strain>
        <tissue evidence="2">Leaf</tissue>
    </source>
</reference>
<evidence type="ECO:0000313" key="3">
    <source>
        <dbReference type="Proteomes" id="UP000265520"/>
    </source>
</evidence>
<organism evidence="2 3">
    <name type="scientific">Trifolium medium</name>
    <dbReference type="NCBI Taxonomy" id="97028"/>
    <lineage>
        <taxon>Eukaryota</taxon>
        <taxon>Viridiplantae</taxon>
        <taxon>Streptophyta</taxon>
        <taxon>Embryophyta</taxon>
        <taxon>Tracheophyta</taxon>
        <taxon>Spermatophyta</taxon>
        <taxon>Magnoliopsida</taxon>
        <taxon>eudicotyledons</taxon>
        <taxon>Gunneridae</taxon>
        <taxon>Pentapetalae</taxon>
        <taxon>rosids</taxon>
        <taxon>fabids</taxon>
        <taxon>Fabales</taxon>
        <taxon>Fabaceae</taxon>
        <taxon>Papilionoideae</taxon>
        <taxon>50 kb inversion clade</taxon>
        <taxon>NPAAA clade</taxon>
        <taxon>Hologalegina</taxon>
        <taxon>IRL clade</taxon>
        <taxon>Trifolieae</taxon>
        <taxon>Trifolium</taxon>
    </lineage>
</organism>
<protein>
    <submittedName>
        <fullName evidence="2">Uncharacterized protein</fullName>
    </submittedName>
</protein>
<feature type="region of interest" description="Disordered" evidence="1">
    <location>
        <begin position="1"/>
        <end position="22"/>
    </location>
</feature>
<evidence type="ECO:0000256" key="1">
    <source>
        <dbReference type="SAM" id="MobiDB-lite"/>
    </source>
</evidence>
<proteinExistence type="predicted"/>
<evidence type="ECO:0000313" key="2">
    <source>
        <dbReference type="EMBL" id="MCI81410.1"/>
    </source>
</evidence>
<comment type="caution">
    <text evidence="2">The sequence shown here is derived from an EMBL/GenBank/DDBJ whole genome shotgun (WGS) entry which is preliminary data.</text>
</comment>
<name>A0A392V4Q2_9FABA</name>
<sequence length="54" mass="6025">MTFPAETRVPRSPARAPLSKQQEKVKNSIRFAQDAAPWALGAALQQHFLGLQQH</sequence>
<accession>A0A392V4Q2</accession>
<feature type="non-terminal residue" evidence="2">
    <location>
        <position position="54"/>
    </location>
</feature>
<dbReference type="AlphaFoldDB" id="A0A392V4Q2"/>